<dbReference type="Proteomes" id="UP000244441">
    <property type="component" value="Chromosome"/>
</dbReference>
<evidence type="ECO:0000256" key="8">
    <source>
        <dbReference type="PIRSR" id="PIRSR605708-2"/>
    </source>
</evidence>
<feature type="binding site" evidence="8">
    <location>
        <position position="287"/>
    </location>
    <ligand>
        <name>Fe cation</name>
        <dbReference type="ChEBI" id="CHEBI:24875"/>
    </ligand>
</feature>
<proteinExistence type="inferred from homology"/>
<evidence type="ECO:0000259" key="9">
    <source>
        <dbReference type="Pfam" id="PF20510"/>
    </source>
</evidence>
<evidence type="ECO:0000256" key="7">
    <source>
        <dbReference type="PIRSR" id="PIRSR605708-1"/>
    </source>
</evidence>
<evidence type="ECO:0000256" key="5">
    <source>
        <dbReference type="ARBA" id="ARBA00023002"/>
    </source>
</evidence>
<keyword evidence="6 8" id="KW-0408">Iron</keyword>
<keyword evidence="3 8" id="KW-0479">Metal-binding</keyword>
<dbReference type="GO" id="GO:0006570">
    <property type="term" value="P:tyrosine metabolic process"/>
    <property type="evidence" value="ECO:0007669"/>
    <property type="project" value="InterPro"/>
</dbReference>
<keyword evidence="11" id="KW-1185">Reference proteome</keyword>
<dbReference type="InterPro" id="IPR005708">
    <property type="entry name" value="Homogentis_dOase"/>
</dbReference>
<feature type="binding site" evidence="8">
    <location>
        <position position="293"/>
    </location>
    <ligand>
        <name>Fe cation</name>
        <dbReference type="ChEBI" id="CHEBI:24875"/>
    </ligand>
</feature>
<dbReference type="PANTHER" id="PTHR11056:SF0">
    <property type="entry name" value="HOMOGENTISATE 1,2-DIOXYGENASE"/>
    <property type="match status" value="1"/>
</dbReference>
<evidence type="ECO:0000256" key="3">
    <source>
        <dbReference type="ARBA" id="ARBA00022723"/>
    </source>
</evidence>
<dbReference type="InterPro" id="IPR046452">
    <property type="entry name" value="HgmA_N"/>
</dbReference>
<evidence type="ECO:0000313" key="10">
    <source>
        <dbReference type="EMBL" id="AWB65930.1"/>
    </source>
</evidence>
<dbReference type="GO" id="GO:0046872">
    <property type="term" value="F:metal ion binding"/>
    <property type="evidence" value="ECO:0007669"/>
    <property type="project" value="UniProtKB-KW"/>
</dbReference>
<sequence>MRQWIKPSHCEGQVSKQAHADLPDQAIYEREIGREGFYGPATHMHHKHAPTGWTDWQGELKPRLFNLNLCVCHSQLPWQQVPLLENQYCKLRFWLCENDMAQLVRNADGDELLFVHTGHAQLFCDYGHLSVSEGDYVLIPRGTMWRLDHTDNLRLLMIEATNSHFQLPDRGVLGQHAFFDPAMLQRPQIDEAFIEQQDEKQHQLIIKRHEKWSTLTYLFNPLDAVGWHGDLSVVKINWRDLRPITSHRYHLPPSAHTTFVAEQFVVCTFVPRPIETDPGALKVPFYHSNDDFDEVLFYHAGHFFSRDNISSGCLTWHPAGFTHGPHPKAFTAGLQGSRKYTDEVAVMIDCRHALTTCDGLLAAEDPNYVNSWQA</sequence>
<evidence type="ECO:0000256" key="4">
    <source>
        <dbReference type="ARBA" id="ARBA00022964"/>
    </source>
</evidence>
<dbReference type="Gene3D" id="2.60.120.10">
    <property type="entry name" value="Jelly Rolls"/>
    <property type="match status" value="1"/>
</dbReference>
<reference evidence="10 11" key="1">
    <citation type="submission" date="2018-01" db="EMBL/GenBank/DDBJ databases">
        <title>Genome sequence of a Cantenovulum-like bacteria.</title>
        <authorList>
            <person name="Tan W.R."/>
            <person name="Lau N.-S."/>
            <person name="Go F."/>
            <person name="Amirul A.-A.A."/>
        </authorList>
    </citation>
    <scope>NUCLEOTIDE SEQUENCE [LARGE SCALE GENOMIC DNA]</scope>
    <source>
        <strain evidence="10 11">CCB-QB4</strain>
    </source>
</reference>
<evidence type="ECO:0000256" key="1">
    <source>
        <dbReference type="ARBA" id="ARBA00001962"/>
    </source>
</evidence>
<evidence type="ECO:0000256" key="6">
    <source>
        <dbReference type="ARBA" id="ARBA00023004"/>
    </source>
</evidence>
<accession>A0A2S0VPB5</accession>
<dbReference type="InterPro" id="IPR011051">
    <property type="entry name" value="RmlC_Cupin_sf"/>
</dbReference>
<dbReference type="OrthoDB" id="9811253at2"/>
<dbReference type="CDD" id="cd02208">
    <property type="entry name" value="cupin_RmlC-like"/>
    <property type="match status" value="1"/>
</dbReference>
<dbReference type="Pfam" id="PF20510">
    <property type="entry name" value="HgmA_N"/>
    <property type="match status" value="1"/>
</dbReference>
<feature type="binding site" evidence="8">
    <location>
        <position position="323"/>
    </location>
    <ligand>
        <name>homogentisate</name>
        <dbReference type="ChEBI" id="CHEBI:16169"/>
    </ligand>
</feature>
<dbReference type="InterPro" id="IPR014710">
    <property type="entry name" value="RmlC-like_jellyroll"/>
</dbReference>
<dbReference type="KEGG" id="cate:C2869_05495"/>
<feature type="domain" description="Homogentisate 1,2-dioxygenase N-terminal" evidence="9">
    <location>
        <begin position="92"/>
        <end position="231"/>
    </location>
</feature>
<evidence type="ECO:0000313" key="11">
    <source>
        <dbReference type="Proteomes" id="UP000244441"/>
    </source>
</evidence>
<feature type="active site" description="Proton acceptor" evidence="7">
    <location>
        <position position="250"/>
    </location>
</feature>
<dbReference type="RefSeq" id="WP_108602002.1">
    <property type="nucleotide sequence ID" value="NZ_CP026604.1"/>
</dbReference>
<protein>
    <submittedName>
        <fullName evidence="10">Homogentisate 1,2-dioxygenase</fullName>
    </submittedName>
</protein>
<dbReference type="AlphaFoldDB" id="A0A2S0VPB5"/>
<gene>
    <name evidence="10" type="ORF">C2869_05495</name>
</gene>
<dbReference type="GO" id="GO:0004411">
    <property type="term" value="F:homogentisate 1,2-dioxygenase activity"/>
    <property type="evidence" value="ECO:0007669"/>
    <property type="project" value="InterPro"/>
</dbReference>
<comment type="similarity">
    <text evidence="2">Belongs to the homogentisate dioxygenase family.</text>
</comment>
<dbReference type="EMBL" id="CP026604">
    <property type="protein sequence ID" value="AWB65930.1"/>
    <property type="molecule type" value="Genomic_DNA"/>
</dbReference>
<comment type="cofactor">
    <cofactor evidence="1 8">
        <name>Fe cation</name>
        <dbReference type="ChEBI" id="CHEBI:24875"/>
    </cofactor>
</comment>
<dbReference type="GO" id="GO:0005737">
    <property type="term" value="C:cytoplasm"/>
    <property type="evidence" value="ECO:0007669"/>
    <property type="project" value="TreeGrafter"/>
</dbReference>
<name>A0A2S0VPB5_9ALTE</name>
<keyword evidence="4 10" id="KW-0223">Dioxygenase</keyword>
<dbReference type="SUPFAM" id="SSF51182">
    <property type="entry name" value="RmlC-like cupins"/>
    <property type="match status" value="1"/>
</dbReference>
<dbReference type="GO" id="GO:0006559">
    <property type="term" value="P:L-phenylalanine catabolic process"/>
    <property type="evidence" value="ECO:0007669"/>
    <property type="project" value="InterPro"/>
</dbReference>
<keyword evidence="5" id="KW-0560">Oxidoreductase</keyword>
<evidence type="ECO:0000256" key="2">
    <source>
        <dbReference type="ARBA" id="ARBA00007757"/>
    </source>
</evidence>
<feature type="binding site" evidence="8">
    <location>
        <position position="323"/>
    </location>
    <ligand>
        <name>Fe cation</name>
        <dbReference type="ChEBI" id="CHEBI:24875"/>
    </ligand>
</feature>
<organism evidence="10 11">
    <name type="scientific">Saccharobesus litoralis</name>
    <dbReference type="NCBI Taxonomy" id="2172099"/>
    <lineage>
        <taxon>Bacteria</taxon>
        <taxon>Pseudomonadati</taxon>
        <taxon>Pseudomonadota</taxon>
        <taxon>Gammaproteobacteria</taxon>
        <taxon>Alteromonadales</taxon>
        <taxon>Alteromonadaceae</taxon>
        <taxon>Saccharobesus</taxon>
    </lineage>
</organism>
<dbReference type="PANTHER" id="PTHR11056">
    <property type="entry name" value="HOMOGENTISATE 1,2-DIOXYGENASE"/>
    <property type="match status" value="1"/>
</dbReference>